<dbReference type="PROSITE" id="PS00092">
    <property type="entry name" value="N6_MTASE"/>
    <property type="match status" value="1"/>
</dbReference>
<proteinExistence type="predicted"/>
<evidence type="ECO:0000256" key="3">
    <source>
        <dbReference type="ARBA" id="ARBA00022679"/>
    </source>
</evidence>
<organism evidence="9">
    <name type="scientific">Thermocrinis ruber</name>
    <dbReference type="NCBI Taxonomy" id="75906"/>
    <lineage>
        <taxon>Bacteria</taxon>
        <taxon>Pseudomonadati</taxon>
        <taxon>Aquificota</taxon>
        <taxon>Aquificia</taxon>
        <taxon>Aquificales</taxon>
        <taxon>Aquificaceae</taxon>
        <taxon>Thermocrinis</taxon>
    </lineage>
</organism>
<sequence length="486" mass="56501">MKERIGFVETPREIAKLMVELASVGRDCAVLDVGCGRGVFLQVLKERGYENIYGIEMDEELFGYCRERFENVIWGDFLSYEFESLFDLIVGNPPYVHFSNLPEYLAKGVKEITKTGEGDIYYAFILRAISLLKEGGELIYIVPYHFFYNTHAQYLRETLLASGKIEIVIDLDEARLFRGENPETVIFKFKKGQYALEKEKIKVLRLRRARAKLLEIYTRAKQALEEKAGNDLFSYYEIPHFLHSQSWSVHVFIPSFSSPLKLKDLAKVGVGLVSGLERAFHVSEEELEDFTEKEKALVKKLIKAKNCKRFWTEGYELYILTNASVKGEEELKEHFPNIYRKLLAFKERLQNRYLPKGKSWFHWQALRNYRFLMQNLDKTRIYVPALDRHPQNRFSLGEGGLLPHGDVLFIQPCKDEDLLFLLGYLNSNLFREYYLSKGPRRGGRIAFTQKMLENAEVPILPESTKAQISEIVKEILSLKKLQHSSP</sequence>
<evidence type="ECO:0000256" key="2">
    <source>
        <dbReference type="ARBA" id="ARBA00022603"/>
    </source>
</evidence>
<evidence type="ECO:0000259" key="8">
    <source>
        <dbReference type="SMART" id="SM00650"/>
    </source>
</evidence>
<protein>
    <recommendedName>
        <fullName evidence="1">site-specific DNA-methyltransferase (adenine-specific)</fullName>
        <ecNumber evidence="1">2.1.1.72</ecNumber>
    </recommendedName>
</protein>
<dbReference type="PANTHER" id="PTHR33841">
    <property type="entry name" value="DNA METHYLTRANSFERASE YEEA-RELATED"/>
    <property type="match status" value="1"/>
</dbReference>
<evidence type="ECO:0000256" key="6">
    <source>
        <dbReference type="ARBA" id="ARBA00023125"/>
    </source>
</evidence>
<dbReference type="Gene3D" id="3.40.50.150">
    <property type="entry name" value="Vaccinia Virus protein VP39"/>
    <property type="match status" value="1"/>
</dbReference>
<accession>A0A7C5X3T5</accession>
<keyword evidence="2 9" id="KW-0489">Methyltransferase</keyword>
<feature type="domain" description="Ribosomal RNA adenine methylase transferase N-terminal" evidence="8">
    <location>
        <begin position="14"/>
        <end position="145"/>
    </location>
</feature>
<dbReference type="GO" id="GO:0009307">
    <property type="term" value="P:DNA restriction-modification system"/>
    <property type="evidence" value="ECO:0007669"/>
    <property type="project" value="UniProtKB-KW"/>
</dbReference>
<dbReference type="InterPro" id="IPR020598">
    <property type="entry name" value="rRNA_Ade_methylase_Trfase_N"/>
</dbReference>
<keyword evidence="6" id="KW-0238">DNA-binding</keyword>
<dbReference type="EMBL" id="DSAC01000095">
    <property type="protein sequence ID" value="HHO74457.1"/>
    <property type="molecule type" value="Genomic_DNA"/>
</dbReference>
<dbReference type="CDD" id="cd02440">
    <property type="entry name" value="AdoMet_MTases"/>
    <property type="match status" value="1"/>
</dbReference>
<keyword evidence="5" id="KW-0680">Restriction system</keyword>
<keyword evidence="4" id="KW-0949">S-adenosyl-L-methionine</keyword>
<dbReference type="SMART" id="SM00650">
    <property type="entry name" value="rADc"/>
    <property type="match status" value="1"/>
</dbReference>
<dbReference type="GO" id="GO:0000179">
    <property type="term" value="F:rRNA (adenine-N6,N6-)-dimethyltransferase activity"/>
    <property type="evidence" value="ECO:0007669"/>
    <property type="project" value="InterPro"/>
</dbReference>
<keyword evidence="3 9" id="KW-0808">Transferase</keyword>
<evidence type="ECO:0000256" key="5">
    <source>
        <dbReference type="ARBA" id="ARBA00022747"/>
    </source>
</evidence>
<comment type="catalytic activity">
    <reaction evidence="7">
        <text>a 2'-deoxyadenosine in DNA + S-adenosyl-L-methionine = an N(6)-methyl-2'-deoxyadenosine in DNA + S-adenosyl-L-homocysteine + H(+)</text>
        <dbReference type="Rhea" id="RHEA:15197"/>
        <dbReference type="Rhea" id="RHEA-COMP:12418"/>
        <dbReference type="Rhea" id="RHEA-COMP:12419"/>
        <dbReference type="ChEBI" id="CHEBI:15378"/>
        <dbReference type="ChEBI" id="CHEBI:57856"/>
        <dbReference type="ChEBI" id="CHEBI:59789"/>
        <dbReference type="ChEBI" id="CHEBI:90615"/>
        <dbReference type="ChEBI" id="CHEBI:90616"/>
        <dbReference type="EC" id="2.1.1.72"/>
    </reaction>
</comment>
<evidence type="ECO:0000256" key="4">
    <source>
        <dbReference type="ARBA" id="ARBA00022691"/>
    </source>
</evidence>
<evidence type="ECO:0000313" key="9">
    <source>
        <dbReference type="EMBL" id="HHO74457.1"/>
    </source>
</evidence>
<dbReference type="PRINTS" id="PR00507">
    <property type="entry name" value="N12N6MTFRASE"/>
</dbReference>
<dbReference type="GO" id="GO:0003677">
    <property type="term" value="F:DNA binding"/>
    <property type="evidence" value="ECO:0007669"/>
    <property type="project" value="UniProtKB-KW"/>
</dbReference>
<comment type="caution">
    <text evidence="9">The sequence shown here is derived from an EMBL/GenBank/DDBJ whole genome shotgun (WGS) entry which is preliminary data.</text>
</comment>
<evidence type="ECO:0000256" key="7">
    <source>
        <dbReference type="ARBA" id="ARBA00047942"/>
    </source>
</evidence>
<reference evidence="9" key="1">
    <citation type="journal article" date="2020" name="mSystems">
        <title>Genome- and Community-Level Interaction Insights into Carbon Utilization and Element Cycling Functions of Hydrothermarchaeota in Hydrothermal Sediment.</title>
        <authorList>
            <person name="Zhou Z."/>
            <person name="Liu Y."/>
            <person name="Xu W."/>
            <person name="Pan J."/>
            <person name="Luo Z.H."/>
            <person name="Li M."/>
        </authorList>
    </citation>
    <scope>NUCLEOTIDE SEQUENCE [LARGE SCALE GENOMIC DNA]</scope>
    <source>
        <strain evidence="9">SpSt-114</strain>
    </source>
</reference>
<dbReference type="InterPro" id="IPR029063">
    <property type="entry name" value="SAM-dependent_MTases_sf"/>
</dbReference>
<dbReference type="AlphaFoldDB" id="A0A7C5X3T5"/>
<gene>
    <name evidence="9" type="ORF">ENN04_07500</name>
</gene>
<dbReference type="GO" id="GO:0009007">
    <property type="term" value="F:site-specific DNA-methyltransferase (adenine-specific) activity"/>
    <property type="evidence" value="ECO:0007669"/>
    <property type="project" value="UniProtKB-EC"/>
</dbReference>
<dbReference type="EC" id="2.1.1.72" evidence="1"/>
<evidence type="ECO:0000256" key="1">
    <source>
        <dbReference type="ARBA" id="ARBA00011900"/>
    </source>
</evidence>
<dbReference type="InterPro" id="IPR011639">
    <property type="entry name" value="MethylTrfase_TaqI-like_dom"/>
</dbReference>
<dbReference type="SUPFAM" id="SSF53335">
    <property type="entry name" value="S-adenosyl-L-methionine-dependent methyltransferases"/>
    <property type="match status" value="1"/>
</dbReference>
<dbReference type="Pfam" id="PF07669">
    <property type="entry name" value="Eco57I"/>
    <property type="match status" value="1"/>
</dbReference>
<name>A0A7C5X3T5_9AQUI</name>
<dbReference type="PANTHER" id="PTHR33841:SF6">
    <property type="entry name" value="TYPE II METHYLTRANSFERASE M.HINDII"/>
    <property type="match status" value="1"/>
</dbReference>
<dbReference type="InterPro" id="IPR002052">
    <property type="entry name" value="DNA_methylase_N6_adenine_CS"/>
</dbReference>
<dbReference type="InterPro" id="IPR050953">
    <property type="entry name" value="N4_N6_ade-DNA_methylase"/>
</dbReference>